<dbReference type="Proteomes" id="UP001159427">
    <property type="component" value="Unassembled WGS sequence"/>
</dbReference>
<evidence type="ECO:0000313" key="5">
    <source>
        <dbReference type="Proteomes" id="UP001159427"/>
    </source>
</evidence>
<evidence type="ECO:0000256" key="1">
    <source>
        <dbReference type="ARBA" id="ARBA00022679"/>
    </source>
</evidence>
<dbReference type="PANTHER" id="PTHR46116">
    <property type="entry name" value="(E3-INDEPENDENT) E2 UBIQUITIN-CONJUGATING ENZYME"/>
    <property type="match status" value="1"/>
</dbReference>
<evidence type="ECO:0000256" key="3">
    <source>
        <dbReference type="SAM" id="MobiDB-lite"/>
    </source>
</evidence>
<feature type="region of interest" description="Disordered" evidence="3">
    <location>
        <begin position="90"/>
        <end position="120"/>
    </location>
</feature>
<reference evidence="4 5" key="1">
    <citation type="submission" date="2022-05" db="EMBL/GenBank/DDBJ databases">
        <authorList>
            <consortium name="Genoscope - CEA"/>
            <person name="William W."/>
        </authorList>
    </citation>
    <scope>NUCLEOTIDE SEQUENCE [LARGE SCALE GENOMIC DNA]</scope>
</reference>
<dbReference type="InterPro" id="IPR016135">
    <property type="entry name" value="UBQ-conjugating_enzyme/RWD"/>
</dbReference>
<name>A0ABN8RW95_9CNID</name>
<comment type="caution">
    <text evidence="4">The sequence shown here is derived from an EMBL/GenBank/DDBJ whole genome shotgun (WGS) entry which is preliminary data.</text>
</comment>
<organism evidence="4 5">
    <name type="scientific">Porites evermanni</name>
    <dbReference type="NCBI Taxonomy" id="104178"/>
    <lineage>
        <taxon>Eukaryota</taxon>
        <taxon>Metazoa</taxon>
        <taxon>Cnidaria</taxon>
        <taxon>Anthozoa</taxon>
        <taxon>Hexacorallia</taxon>
        <taxon>Scleractinia</taxon>
        <taxon>Fungiina</taxon>
        <taxon>Poritidae</taxon>
        <taxon>Porites</taxon>
    </lineage>
</organism>
<evidence type="ECO:0000256" key="2">
    <source>
        <dbReference type="ARBA" id="ARBA00022786"/>
    </source>
</evidence>
<keyword evidence="2" id="KW-0833">Ubl conjugation pathway</keyword>
<keyword evidence="1" id="KW-0808">Transferase</keyword>
<gene>
    <name evidence="4" type="ORF">PEVE_00014951</name>
</gene>
<accession>A0ABN8RW95</accession>
<feature type="region of interest" description="Disordered" evidence="3">
    <location>
        <begin position="151"/>
        <end position="203"/>
    </location>
</feature>
<evidence type="ECO:0000313" key="4">
    <source>
        <dbReference type="EMBL" id="CAH3183582.1"/>
    </source>
</evidence>
<keyword evidence="5" id="KW-1185">Reference proteome</keyword>
<dbReference type="EMBL" id="CALNXI010002138">
    <property type="protein sequence ID" value="CAH3183582.1"/>
    <property type="molecule type" value="Genomic_DNA"/>
</dbReference>
<feature type="non-terminal residue" evidence="4">
    <location>
        <position position="1"/>
    </location>
</feature>
<feature type="compositionally biased region" description="Basic and acidic residues" evidence="3">
    <location>
        <begin position="91"/>
        <end position="114"/>
    </location>
</feature>
<dbReference type="PANTHER" id="PTHR46116:SF15">
    <property type="entry name" value="(E3-INDEPENDENT) E2 UBIQUITIN-CONJUGATING ENZYME"/>
    <property type="match status" value="1"/>
</dbReference>
<sequence length="239" mass="26452">GLILCSEPYYNEAGYEKQRGTVEGRENSRLYNEMVLLKLVQSMERLLKSPPAGLENEILKHFAHHGARMIRKFKRWIALFHEQATAVPGCDGEKSTNDEVKVNELDEKGPRSENENACMNDTSNVDTMQAKVASSCIREECVQAHTMSGELSTNDEVHHTEPCSNGVSKDDSDQSAVLPEGKPSNVEPQGACQDAMTSEKDVPDYPLFPLSRGFCLSLVRALDSFEAALEKAQLTDSSE</sequence>
<protein>
    <submittedName>
        <fullName evidence="4">Uncharacterized protein</fullName>
    </submittedName>
</protein>
<proteinExistence type="predicted"/>
<dbReference type="Gene3D" id="3.10.110.10">
    <property type="entry name" value="Ubiquitin Conjugating Enzyme"/>
    <property type="match status" value="1"/>
</dbReference>